<keyword evidence="1" id="KW-0472">Membrane</keyword>
<feature type="transmembrane region" description="Helical" evidence="1">
    <location>
        <begin position="35"/>
        <end position="52"/>
    </location>
</feature>
<proteinExistence type="predicted"/>
<dbReference type="AlphaFoldDB" id="A0A5E4LPU5"/>
<evidence type="ECO:0000256" key="1">
    <source>
        <dbReference type="SAM" id="Phobius"/>
    </source>
</evidence>
<keyword evidence="1" id="KW-1133">Transmembrane helix</keyword>
<sequence length="89" mass="10103">MTAMAKIDEEIEKIKERNERVEADKAWELSNTRRVVIGASIYLLAAVVFLGIKAPDPFVNALIPAIGFVLSTATFPIFKKHWIANYRKR</sequence>
<name>A0A5E4LPU5_9ARCH</name>
<keyword evidence="1" id="KW-0812">Transmembrane</keyword>
<reference evidence="2 3" key="1">
    <citation type="submission" date="2019-08" db="EMBL/GenBank/DDBJ databases">
        <authorList>
            <person name="Vazquez-Campos X."/>
        </authorList>
    </citation>
    <scope>NUCLEOTIDE SEQUENCE [LARGE SCALE GENOMIC DNA]</scope>
    <source>
        <strain evidence="2">LFW-283_2</strain>
    </source>
</reference>
<dbReference type="Proteomes" id="UP000789941">
    <property type="component" value="Unassembled WGS sequence"/>
</dbReference>
<feature type="transmembrane region" description="Helical" evidence="1">
    <location>
        <begin position="58"/>
        <end position="78"/>
    </location>
</feature>
<protein>
    <submittedName>
        <fullName evidence="2">Uncharacterized protein</fullName>
    </submittedName>
</protein>
<evidence type="ECO:0000313" key="3">
    <source>
        <dbReference type="Proteomes" id="UP000789941"/>
    </source>
</evidence>
<gene>
    <name evidence="2" type="ORF">LFW2832_00678</name>
</gene>
<organism evidence="2 3">
    <name type="scientific">Candidatus Bilamarchaeum dharawalense</name>
    <dbReference type="NCBI Taxonomy" id="2885759"/>
    <lineage>
        <taxon>Archaea</taxon>
        <taxon>Candidatus Micrarchaeota</taxon>
        <taxon>Candidatus Micrarchaeia</taxon>
        <taxon>Candidatus Anstonellales</taxon>
        <taxon>Candidatus Bilamarchaeaceae</taxon>
        <taxon>Candidatus Bilamarchaeum</taxon>
    </lineage>
</organism>
<accession>A0A5E4LPU5</accession>
<evidence type="ECO:0000313" key="2">
    <source>
        <dbReference type="EMBL" id="VVC04014.1"/>
    </source>
</evidence>
<comment type="caution">
    <text evidence="2">The sequence shown here is derived from an EMBL/GenBank/DDBJ whole genome shotgun (WGS) entry which is preliminary data.</text>
</comment>
<dbReference type="EMBL" id="CABMJJ010000009">
    <property type="protein sequence ID" value="VVC04014.1"/>
    <property type="molecule type" value="Genomic_DNA"/>
</dbReference>